<feature type="non-terminal residue" evidence="7">
    <location>
        <position position="77"/>
    </location>
</feature>
<dbReference type="PANTHER" id="PTHR31715">
    <property type="entry name" value="UREASE ACCESSORY PROTEIN G"/>
    <property type="match status" value="1"/>
</dbReference>
<sequence length="77" mass="8433">SYLHLYVIDVSAFDKITLNGGPGITNSDLLIINKIDLAELLGADLGVIDRDEKKMRVDKPFVFSNLKNGKGVEDIVS</sequence>
<accession>A0AAW7XG14</accession>
<dbReference type="InterPro" id="IPR003495">
    <property type="entry name" value="CobW/HypB/UreG_nucleotide-bd"/>
</dbReference>
<evidence type="ECO:0000256" key="5">
    <source>
        <dbReference type="ARBA" id="ARBA00023186"/>
    </source>
</evidence>
<name>A0AAW7XG14_9GAMM</name>
<dbReference type="Proteomes" id="UP001169760">
    <property type="component" value="Unassembled WGS sequence"/>
</dbReference>
<evidence type="ECO:0000256" key="4">
    <source>
        <dbReference type="ARBA" id="ARBA00023134"/>
    </source>
</evidence>
<evidence type="ECO:0000259" key="6">
    <source>
        <dbReference type="Pfam" id="PF02492"/>
    </source>
</evidence>
<evidence type="ECO:0000256" key="3">
    <source>
        <dbReference type="ARBA" id="ARBA00022988"/>
    </source>
</evidence>
<comment type="similarity">
    <text evidence="1">Belongs to the SIMIBI class G3E GTPase family. UreG subfamily.</text>
</comment>
<dbReference type="AlphaFoldDB" id="A0AAW7XG14"/>
<evidence type="ECO:0000313" key="7">
    <source>
        <dbReference type="EMBL" id="MDO6425337.1"/>
    </source>
</evidence>
<dbReference type="GO" id="GO:0016151">
    <property type="term" value="F:nickel cation binding"/>
    <property type="evidence" value="ECO:0007669"/>
    <property type="project" value="InterPro"/>
</dbReference>
<dbReference type="InterPro" id="IPR004400">
    <property type="entry name" value="UreG"/>
</dbReference>
<dbReference type="InterPro" id="IPR027417">
    <property type="entry name" value="P-loop_NTPase"/>
</dbReference>
<dbReference type="GO" id="GO:0005525">
    <property type="term" value="F:GTP binding"/>
    <property type="evidence" value="ECO:0007669"/>
    <property type="project" value="UniProtKB-KW"/>
</dbReference>
<feature type="non-terminal residue" evidence="7">
    <location>
        <position position="1"/>
    </location>
</feature>
<comment type="caution">
    <text evidence="7">The sequence shown here is derived from an EMBL/GenBank/DDBJ whole genome shotgun (WGS) entry which is preliminary data.</text>
</comment>
<gene>
    <name evidence="7" type="ORF">Q4521_22890</name>
</gene>
<protein>
    <submittedName>
        <fullName evidence="7">GTP-binding protein</fullName>
    </submittedName>
</protein>
<evidence type="ECO:0000256" key="2">
    <source>
        <dbReference type="ARBA" id="ARBA00022741"/>
    </source>
</evidence>
<evidence type="ECO:0000256" key="1">
    <source>
        <dbReference type="ARBA" id="ARBA00005732"/>
    </source>
</evidence>
<dbReference type="RefSeq" id="WP_303494847.1">
    <property type="nucleotide sequence ID" value="NZ_JAUOPB010000652.1"/>
</dbReference>
<organism evidence="7 8">
    <name type="scientific">Saccharophagus degradans</name>
    <dbReference type="NCBI Taxonomy" id="86304"/>
    <lineage>
        <taxon>Bacteria</taxon>
        <taxon>Pseudomonadati</taxon>
        <taxon>Pseudomonadota</taxon>
        <taxon>Gammaproteobacteria</taxon>
        <taxon>Cellvibrionales</taxon>
        <taxon>Cellvibrionaceae</taxon>
        <taxon>Saccharophagus</taxon>
    </lineage>
</organism>
<dbReference type="SUPFAM" id="SSF52540">
    <property type="entry name" value="P-loop containing nucleoside triphosphate hydrolases"/>
    <property type="match status" value="1"/>
</dbReference>
<keyword evidence="3" id="KW-0996">Nickel insertion</keyword>
<evidence type="ECO:0000313" key="8">
    <source>
        <dbReference type="Proteomes" id="UP001169760"/>
    </source>
</evidence>
<dbReference type="GO" id="GO:0003924">
    <property type="term" value="F:GTPase activity"/>
    <property type="evidence" value="ECO:0007669"/>
    <property type="project" value="InterPro"/>
</dbReference>
<keyword evidence="4" id="KW-0342">GTP-binding</keyword>
<reference evidence="7" key="1">
    <citation type="submission" date="2023-07" db="EMBL/GenBank/DDBJ databases">
        <title>Genome content predicts the carbon catabolic preferences of heterotrophic bacteria.</title>
        <authorList>
            <person name="Gralka M."/>
        </authorList>
    </citation>
    <scope>NUCLEOTIDE SEQUENCE</scope>
    <source>
        <strain evidence="7">I3M17_2</strain>
    </source>
</reference>
<dbReference type="EMBL" id="JAUOPB010000652">
    <property type="protein sequence ID" value="MDO6425337.1"/>
    <property type="molecule type" value="Genomic_DNA"/>
</dbReference>
<dbReference type="Pfam" id="PF02492">
    <property type="entry name" value="cobW"/>
    <property type="match status" value="1"/>
</dbReference>
<proteinExistence type="inferred from homology"/>
<dbReference type="Gene3D" id="3.40.50.300">
    <property type="entry name" value="P-loop containing nucleotide triphosphate hydrolases"/>
    <property type="match status" value="1"/>
</dbReference>
<keyword evidence="2" id="KW-0547">Nucleotide-binding</keyword>
<keyword evidence="5" id="KW-0143">Chaperone</keyword>
<feature type="domain" description="CobW/HypB/UreG nucleotide-binding" evidence="6">
    <location>
        <begin position="5"/>
        <end position="62"/>
    </location>
</feature>
<dbReference type="GO" id="GO:0043419">
    <property type="term" value="P:urea catabolic process"/>
    <property type="evidence" value="ECO:0007669"/>
    <property type="project" value="InterPro"/>
</dbReference>
<dbReference type="PANTHER" id="PTHR31715:SF0">
    <property type="entry name" value="UREASE ACCESSORY PROTEIN G"/>
    <property type="match status" value="1"/>
</dbReference>